<feature type="compositionally biased region" description="Basic and acidic residues" evidence="1">
    <location>
        <begin position="420"/>
        <end position="430"/>
    </location>
</feature>
<dbReference type="PANTHER" id="PTHR31267:SF2">
    <property type="entry name" value="EXPRESSED PROTEIN"/>
    <property type="match status" value="1"/>
</dbReference>
<reference evidence="2" key="1">
    <citation type="journal article" date="2023" name="GigaByte">
        <title>Genome assembly of the bearded iris, Iris pallida Lam.</title>
        <authorList>
            <person name="Bruccoleri R.E."/>
            <person name="Oakeley E.J."/>
            <person name="Faust A.M.E."/>
            <person name="Altorfer M."/>
            <person name="Dessus-Babus S."/>
            <person name="Burckhardt D."/>
            <person name="Oertli M."/>
            <person name="Naumann U."/>
            <person name="Petersen F."/>
            <person name="Wong J."/>
        </authorList>
    </citation>
    <scope>NUCLEOTIDE SEQUENCE</scope>
    <source>
        <strain evidence="2">GSM-AAB239-AS_SAM_17_03QT</strain>
    </source>
</reference>
<proteinExistence type="predicted"/>
<feature type="compositionally biased region" description="Polar residues" evidence="1">
    <location>
        <begin position="800"/>
        <end position="810"/>
    </location>
</feature>
<evidence type="ECO:0000256" key="1">
    <source>
        <dbReference type="SAM" id="MobiDB-lite"/>
    </source>
</evidence>
<evidence type="ECO:0000313" key="3">
    <source>
        <dbReference type="Proteomes" id="UP001140949"/>
    </source>
</evidence>
<dbReference type="Proteomes" id="UP001140949">
    <property type="component" value="Unassembled WGS sequence"/>
</dbReference>
<comment type="caution">
    <text evidence="2">The sequence shown here is derived from an EMBL/GenBank/DDBJ whole genome shotgun (WGS) entry which is preliminary data.</text>
</comment>
<dbReference type="EMBL" id="JANAVB010017197">
    <property type="protein sequence ID" value="KAJ6830776.1"/>
    <property type="molecule type" value="Genomic_DNA"/>
</dbReference>
<evidence type="ECO:0000313" key="2">
    <source>
        <dbReference type="EMBL" id="KAJ6830776.1"/>
    </source>
</evidence>
<feature type="region of interest" description="Disordered" evidence="1">
    <location>
        <begin position="1223"/>
        <end position="1245"/>
    </location>
</feature>
<accession>A0AAX6GPS9</accession>
<feature type="compositionally biased region" description="Low complexity" evidence="1">
    <location>
        <begin position="1227"/>
        <end position="1240"/>
    </location>
</feature>
<feature type="region of interest" description="Disordered" evidence="1">
    <location>
        <begin position="758"/>
        <end position="822"/>
    </location>
</feature>
<keyword evidence="3" id="KW-1185">Reference proteome</keyword>
<gene>
    <name evidence="2" type="ORF">M6B38_351365</name>
</gene>
<sequence length="1431" mass="158125">MRNQQPEMTPHPTQQPTSREMQWQQHLMYKQLQELQDQQQLDQGARQPNFPSQAAAKQAAVNQLPALLSGMPINDVSRYMVPNDVVGGESKPPSNPQMSLAGNMNWVQDMGTPLLQGSNMFMFSNDHGHTMRSMGQVSQQIDQSLYGTPSSSSRGLSDQYLQLQSSNVTDVLTMSGVNQLEKTLLQTTSSNSFHNDQRVSVQACLQDGLSMTAQSSQGKSLNGNVTSENFQQVNHPRLNVRIQDVHSTDGQADWSADLEKAATVVASSHVVTSLDPTEEKILFGSDDGNWSSTSLSTGGMLLGNPTETNDQFSPFPSIQSGSWSALMQEAVQASSSDQGIQEEWSGLSFQKTEPSFVNYSAVSKDIGKHQAAWNSNNNDNLQGASSATLRAFPLFNAAAAGSSSSTDHRFQHSVRTTYEQNDRTDNDMSHESFQQSSMDVRDMPFSQSLKQKKFVDGGLQAQMQLNDVPNGVWSRHMYEQSVKTADSAGLEFNLLNNQNIWAHQQNVPFSSAASQTSAIPDGLNKLLVNSGCSSLEVHDNDGRAPYAQNQLKRTSHINQDRRQVDFMKHLAFNSFLHSRGENVENYLHQPRREQHAQDSIRNEIDCSPSISDSQTSSGLSGWVSVGSRRSQYQQNVNSGMNLQTVDPEKDTSYSRGLSESVIPDSQNQGYSGHSQLAGLGGSDVVKGHSNGLKRNIDVPEEMQHCSTMRKQDTPLSASFDESSAAFPQNTKFCQMSQNMLELLHKVDQSRDNSAFPGFGNSNHSTLHGTYRSAGSDFHRQHHQTSAFQGVGLQLAPPPQQSDRSLNPSHEASQREIQDSSANLSGEACKEVLHSATQENSAGFYHLKSSSEQPPMAETGPLLQAFAASSMTRQIDFSMLQNVWTNASLQQRISCFQPPNLNSNVPQSTILASTCRDSASVLKEDDQGRKGESLPSELASCSNKSQQIVYGEDNPFRFNSLRQTPSENGDVRGCALEVHSEGNSFVPVSSMELLPRREANKAKHGQDSFFNTQSESVSMANMASPKSNIKHGCSMLPSDFQQTNYSLLQQMQAMKRAGFDPSKIDGKRLKSDFSSDTSQGYIYGPNADNIVPSDGELCTVSHNSFSHDVEMLSFSSREHEEKFAGGTCQLVVRDVPSQDLYTSVHHDNDIPTQALSSTSNCIRNGHPQISPQMAPSWLEHYRKYKNGQILAMHADQRNARAAPQQCFSAEIAERMGSNPSVEQRIENSQFSSPSHSTSPSPKAANKFSPDLPLDMIDHDTITGPKKRKLAALEILPWHQEVVAGLQIPSISSTEREWACSANRLTEKVEDEAELKEDGTLVPRARRRLILTTQLMQQLLPPVPAPILASEVTSTYEHVTYFLAKSALGRACSMISCSGSDSWEHLDSGNRMLDKVQKAREFFFSKIVEDFIGRSRKLESDLLRREFFFLFQN</sequence>
<feature type="region of interest" description="Disordered" evidence="1">
    <location>
        <begin position="1"/>
        <end position="23"/>
    </location>
</feature>
<dbReference type="PANTHER" id="PTHR31267">
    <property type="entry name" value="DENTIN SIALOPHOSPHOPROTEIN-LIKE PROTEIN"/>
    <property type="match status" value="1"/>
</dbReference>
<organism evidence="2 3">
    <name type="scientific">Iris pallida</name>
    <name type="common">Sweet iris</name>
    <dbReference type="NCBI Taxonomy" id="29817"/>
    <lineage>
        <taxon>Eukaryota</taxon>
        <taxon>Viridiplantae</taxon>
        <taxon>Streptophyta</taxon>
        <taxon>Embryophyta</taxon>
        <taxon>Tracheophyta</taxon>
        <taxon>Spermatophyta</taxon>
        <taxon>Magnoliopsida</taxon>
        <taxon>Liliopsida</taxon>
        <taxon>Asparagales</taxon>
        <taxon>Iridaceae</taxon>
        <taxon>Iridoideae</taxon>
        <taxon>Irideae</taxon>
        <taxon>Iris</taxon>
    </lineage>
</organism>
<name>A0AAX6GPS9_IRIPA</name>
<reference evidence="2" key="2">
    <citation type="submission" date="2023-04" db="EMBL/GenBank/DDBJ databases">
        <authorList>
            <person name="Bruccoleri R.E."/>
            <person name="Oakeley E.J."/>
            <person name="Faust A.-M."/>
            <person name="Dessus-Babus S."/>
            <person name="Altorfer M."/>
            <person name="Burckhardt D."/>
            <person name="Oertli M."/>
            <person name="Naumann U."/>
            <person name="Petersen F."/>
            <person name="Wong J."/>
        </authorList>
    </citation>
    <scope>NUCLEOTIDE SEQUENCE</scope>
    <source>
        <strain evidence="2">GSM-AAB239-AS_SAM_17_03QT</strain>
        <tissue evidence="2">Leaf</tissue>
    </source>
</reference>
<protein>
    <submittedName>
        <fullName evidence="2">Uncharacterized protein</fullName>
    </submittedName>
</protein>
<feature type="region of interest" description="Disordered" evidence="1">
    <location>
        <begin position="418"/>
        <end position="438"/>
    </location>
</feature>